<dbReference type="EMBL" id="FNCN01000049">
    <property type="protein sequence ID" value="SDI40504.1"/>
    <property type="molecule type" value="Genomic_DNA"/>
</dbReference>
<organism evidence="2 3">
    <name type="scientific">Sinosporangium album</name>
    <dbReference type="NCBI Taxonomy" id="504805"/>
    <lineage>
        <taxon>Bacteria</taxon>
        <taxon>Bacillati</taxon>
        <taxon>Actinomycetota</taxon>
        <taxon>Actinomycetes</taxon>
        <taxon>Streptosporangiales</taxon>
        <taxon>Streptosporangiaceae</taxon>
        <taxon>Sinosporangium</taxon>
    </lineage>
</organism>
<name>A0A1G8KAQ7_9ACTN</name>
<feature type="region of interest" description="Disordered" evidence="1">
    <location>
        <begin position="67"/>
        <end position="95"/>
    </location>
</feature>
<dbReference type="OrthoDB" id="965837at2"/>
<reference evidence="2 3" key="1">
    <citation type="submission" date="2016-10" db="EMBL/GenBank/DDBJ databases">
        <authorList>
            <person name="de Groot N.N."/>
        </authorList>
    </citation>
    <scope>NUCLEOTIDE SEQUENCE [LARGE SCALE GENOMIC DNA]</scope>
    <source>
        <strain evidence="2 3">CPCC 201354</strain>
    </source>
</reference>
<evidence type="ECO:0000313" key="3">
    <source>
        <dbReference type="Proteomes" id="UP000198923"/>
    </source>
</evidence>
<keyword evidence="3" id="KW-1185">Reference proteome</keyword>
<dbReference type="Proteomes" id="UP000198923">
    <property type="component" value="Unassembled WGS sequence"/>
</dbReference>
<evidence type="ECO:0000256" key="1">
    <source>
        <dbReference type="SAM" id="MobiDB-lite"/>
    </source>
</evidence>
<dbReference type="AlphaFoldDB" id="A0A1G8KAQ7"/>
<dbReference type="STRING" id="504805.SAMN05421505_1499"/>
<proteinExistence type="predicted"/>
<dbReference type="RefSeq" id="WP_093175595.1">
    <property type="nucleotide sequence ID" value="NZ_FNCN01000049.1"/>
</dbReference>
<sequence length="95" mass="10526">MSDTINDWVILELLGHRVLGGHLTEQQIAGMAFLRLEVPAAGDAPPVTQFYAPSSVYAITPTDEETARAVARRRRPAPVNRWELEPLPSDDSEPF</sequence>
<protein>
    <submittedName>
        <fullName evidence="2">Uncharacterized protein</fullName>
    </submittedName>
</protein>
<accession>A0A1G8KAQ7</accession>
<gene>
    <name evidence="2" type="ORF">SAMN05421505_1499</name>
</gene>
<evidence type="ECO:0000313" key="2">
    <source>
        <dbReference type="EMBL" id="SDI40504.1"/>
    </source>
</evidence>